<dbReference type="GO" id="GO:0048015">
    <property type="term" value="P:phosphatidylinositol-mediated signaling"/>
    <property type="evidence" value="ECO:0007669"/>
    <property type="project" value="TreeGrafter"/>
</dbReference>
<comment type="similarity">
    <text evidence="1">Belongs to the eukaryotic ribosomal protein eL18 family.</text>
</comment>
<dbReference type="Pfam" id="PF00454">
    <property type="entry name" value="PI3_PI4_kinase"/>
    <property type="match status" value="1"/>
</dbReference>
<dbReference type="InterPro" id="IPR035892">
    <property type="entry name" value="C2_domain_sf"/>
</dbReference>
<comment type="similarity">
    <text evidence="10 11">Belongs to the PI3/PI4-kinase family.</text>
</comment>
<keyword evidence="9" id="KW-0687">Ribonucleoprotein</keyword>
<evidence type="ECO:0000256" key="9">
    <source>
        <dbReference type="ARBA" id="ARBA00023274"/>
    </source>
</evidence>
<dbReference type="Gene3D" id="3.30.1010.10">
    <property type="entry name" value="Phosphatidylinositol 3-kinase Catalytic Subunit, Chain A, domain 4"/>
    <property type="match status" value="1"/>
</dbReference>
<dbReference type="InterPro" id="IPR015433">
    <property type="entry name" value="PI3/4_kinase"/>
</dbReference>
<keyword evidence="5 10" id="KW-0547">Nucleotide-binding</keyword>
<dbReference type="InterPro" id="IPR036940">
    <property type="entry name" value="PI3/4_kinase_cat_sf"/>
</dbReference>
<name>A0A914I278_GLORO</name>
<evidence type="ECO:0000313" key="16">
    <source>
        <dbReference type="Proteomes" id="UP000887572"/>
    </source>
</evidence>
<dbReference type="GO" id="GO:0005524">
    <property type="term" value="F:ATP binding"/>
    <property type="evidence" value="ECO:0007669"/>
    <property type="project" value="UniProtKB-UniRule"/>
</dbReference>
<dbReference type="InterPro" id="IPR021132">
    <property type="entry name" value="Ribosomal_eL18/eL18-A/B/_CS"/>
</dbReference>
<dbReference type="AlphaFoldDB" id="A0A914I278"/>
<evidence type="ECO:0000313" key="17">
    <source>
        <dbReference type="WBParaSite" id="Gr19_v10_g6635.t1"/>
    </source>
</evidence>
<dbReference type="InterPro" id="IPR002420">
    <property type="entry name" value="PI3K-type_C2_dom"/>
</dbReference>
<dbReference type="InterPro" id="IPR001263">
    <property type="entry name" value="PI3K_accessory_dom"/>
</dbReference>
<sequence length="1061" mass="117427">MGIDINHKYDRKVRRTAPKSEDPYLRVLVKLYRYLAKRVNTSKRFNAVVLKRLFMSKRNRPPLSIARIVRNVKKPGNEKKTVVCVGSVTDDKRIYALPSMTVCALRFTGAARARIVAVGGECITFDQLALCAPKGKCTLLLQGLRKKFSTSMRKEFCYLFSSELDVSVRVRLLPLSGYLPPSNDSVHRFVVPSGCMFARLTVYCNGRAVGRSVQTSFRQQTNASAATPTRDIQKWDEWLTLPVCYSELSRDAILHFTIWEVGNSIEPVLVAQCAKQLFSKHAIFRSGLIDLTLDVVAPQPNSADKQKATQQVQSVHPPVPMMMATSNARSAEQSEEADDSTPLLQQNKKRTNDMPGSNKRNFQFDELLKKEKLYKQKFIDRVDWLDGITFARLEEIKQEAKTEDRSLFLTVEFPAVEHADDPAPYSIIFFAEDAPREQENVNGDQSDGGDLDSDPLIPSLRSGGVSTARRGGGAGRNGRLSATVVGGARFDLEILKSNPKALTKFVRSVNWQAKLEVRQAIQVILEWAPIDACDALELLSPHFTHPFVRRYAVSRLQCTSYANILLFLPQLVQALCYEPPPPPAKVDQQQLHTELLGADDLMIVEGGGGSSGGNNASSDNVLPNQQRQQQTTPGTANSVSSPTASMMFGPMETMAMFGLIANFLFWYLKVEVEANAADSDDTASSSSVSSMYCLVMGRLKHDLSKGNGTARHTLSNIATQKKFVDTLVDIAKANSDLSANRTKKQEVLRKKLSENADLTELKGLSLPLDPSIHVRAVQPESAVLFSSNLMPMQLTFSTVRDGLTPYECAEAYTTIFKRGDDLPGSTCVADDPPDGRATQGGQAGLVPDPVRRSCSEGFVQFIRGATPLADIKSIQDTLRTFRPSSSAPYGIEADVLSNYVKSCAGYSVICYILGIGDRHLHNLLLCENGKMFHVDFGFILGRDPKPMPPAMKLTSEMVNAMGGQNSEHFRAFVNYCTTAFCILRRHANLITNLFSLMLDAGIPDIAVERDKAVMKVLERFHLQLSDEEACHLIVRLIESSLSAKIPIVMDFVHNVKQFISN</sequence>
<feature type="domain" description="PIK helical" evidence="14">
    <location>
        <begin position="442"/>
        <end position="695"/>
    </location>
</feature>
<dbReference type="FunFam" id="1.10.1070.11:FF:000002">
    <property type="entry name" value="Phosphatidylinositol 3-kinase catalytic subunit type 3"/>
    <property type="match status" value="1"/>
</dbReference>
<dbReference type="Pfam" id="PF17135">
    <property type="entry name" value="Ribosomal_L18"/>
    <property type="match status" value="1"/>
</dbReference>
<dbReference type="GO" id="GO:0034271">
    <property type="term" value="C:phosphatidylinositol 3-kinase complex, class III, type I"/>
    <property type="evidence" value="ECO:0007669"/>
    <property type="project" value="TreeGrafter"/>
</dbReference>
<keyword evidence="7 10" id="KW-0067">ATP-binding</keyword>
<evidence type="ECO:0000256" key="5">
    <source>
        <dbReference type="ARBA" id="ARBA00022741"/>
    </source>
</evidence>
<evidence type="ECO:0000256" key="2">
    <source>
        <dbReference type="ARBA" id="ARBA00012073"/>
    </source>
</evidence>
<evidence type="ECO:0000256" key="8">
    <source>
        <dbReference type="ARBA" id="ARBA00022980"/>
    </source>
</evidence>
<dbReference type="SUPFAM" id="SSF56112">
    <property type="entry name" value="Protein kinase-like (PK-like)"/>
    <property type="match status" value="1"/>
</dbReference>
<evidence type="ECO:0000256" key="11">
    <source>
        <dbReference type="PROSITE-ProRule" id="PRU00880"/>
    </source>
</evidence>
<evidence type="ECO:0000256" key="12">
    <source>
        <dbReference type="SAM" id="MobiDB-lite"/>
    </source>
</evidence>
<dbReference type="SUPFAM" id="SSF48371">
    <property type="entry name" value="ARM repeat"/>
    <property type="match status" value="1"/>
</dbReference>
<feature type="region of interest" description="Disordered" evidence="12">
    <location>
        <begin position="326"/>
        <end position="359"/>
    </location>
</feature>
<dbReference type="Gene3D" id="3.100.10.10">
    <property type="match status" value="1"/>
</dbReference>
<reference evidence="17" key="1">
    <citation type="submission" date="2022-11" db="UniProtKB">
        <authorList>
            <consortium name="WormBaseParasite"/>
        </authorList>
    </citation>
    <scope>IDENTIFICATION</scope>
</reference>
<evidence type="ECO:0000256" key="3">
    <source>
        <dbReference type="ARBA" id="ARBA00019787"/>
    </source>
</evidence>
<dbReference type="Gene3D" id="1.25.40.70">
    <property type="entry name" value="Phosphatidylinositol 3-kinase, accessory domain (PIK)"/>
    <property type="match status" value="1"/>
</dbReference>
<dbReference type="Gene3D" id="2.60.40.150">
    <property type="entry name" value="C2 domain"/>
    <property type="match status" value="1"/>
</dbReference>
<dbReference type="PROSITE" id="PS01106">
    <property type="entry name" value="RIBOSOMAL_L18E"/>
    <property type="match status" value="1"/>
</dbReference>
<keyword evidence="16" id="KW-1185">Reference proteome</keyword>
<dbReference type="GO" id="GO:0005768">
    <property type="term" value="C:endosome"/>
    <property type="evidence" value="ECO:0007669"/>
    <property type="project" value="TreeGrafter"/>
</dbReference>
<dbReference type="InterPro" id="IPR021131">
    <property type="entry name" value="Ribosomal_uL15/eL18"/>
</dbReference>
<dbReference type="GO" id="GO:1990904">
    <property type="term" value="C:ribonucleoprotein complex"/>
    <property type="evidence" value="ECO:0007669"/>
    <property type="project" value="UniProtKB-KW"/>
</dbReference>
<dbReference type="GO" id="GO:0006897">
    <property type="term" value="P:endocytosis"/>
    <property type="evidence" value="ECO:0007669"/>
    <property type="project" value="TreeGrafter"/>
</dbReference>
<evidence type="ECO:0000256" key="10">
    <source>
        <dbReference type="PIRNR" id="PIRNR000587"/>
    </source>
</evidence>
<dbReference type="PROSITE" id="PS00916">
    <property type="entry name" value="PI3_4_KINASE_2"/>
    <property type="match status" value="1"/>
</dbReference>
<evidence type="ECO:0000256" key="6">
    <source>
        <dbReference type="ARBA" id="ARBA00022777"/>
    </source>
</evidence>
<organism evidence="16 17">
    <name type="scientific">Globodera rostochiensis</name>
    <name type="common">Golden nematode worm</name>
    <name type="synonym">Heterodera rostochiensis</name>
    <dbReference type="NCBI Taxonomy" id="31243"/>
    <lineage>
        <taxon>Eukaryota</taxon>
        <taxon>Metazoa</taxon>
        <taxon>Ecdysozoa</taxon>
        <taxon>Nematoda</taxon>
        <taxon>Chromadorea</taxon>
        <taxon>Rhabditida</taxon>
        <taxon>Tylenchina</taxon>
        <taxon>Tylenchomorpha</taxon>
        <taxon>Tylenchoidea</taxon>
        <taxon>Heteroderidae</taxon>
        <taxon>Heteroderinae</taxon>
        <taxon>Globodera</taxon>
    </lineage>
</organism>
<keyword evidence="6 10" id="KW-0418">Kinase</keyword>
<dbReference type="PANTHER" id="PTHR10048:SF7">
    <property type="entry name" value="PHOSPHATIDYLINOSITOL 3-KINASE CATALYTIC SUBUNIT TYPE 3"/>
    <property type="match status" value="1"/>
</dbReference>
<dbReference type="InterPro" id="IPR057756">
    <property type="entry name" value="PI3-kinase_type3/VPS34_cat"/>
</dbReference>
<dbReference type="InterPro" id="IPR011009">
    <property type="entry name" value="Kinase-like_dom_sf"/>
</dbReference>
<dbReference type="GO" id="GO:0006412">
    <property type="term" value="P:translation"/>
    <property type="evidence" value="ECO:0007669"/>
    <property type="project" value="InterPro"/>
</dbReference>
<dbReference type="PIRSF" id="PIRSF000587">
    <property type="entry name" value="PI3K_Vps34"/>
    <property type="match status" value="1"/>
</dbReference>
<dbReference type="GO" id="GO:0000407">
    <property type="term" value="C:phagophore assembly site"/>
    <property type="evidence" value="ECO:0007669"/>
    <property type="project" value="TreeGrafter"/>
</dbReference>
<dbReference type="PROSITE" id="PS51545">
    <property type="entry name" value="PIK_HELICAL"/>
    <property type="match status" value="1"/>
</dbReference>
<dbReference type="InterPro" id="IPR042236">
    <property type="entry name" value="PI3K_accessory_sf"/>
</dbReference>
<dbReference type="WBParaSite" id="Gr19_v10_g6635.t1">
    <property type="protein sequence ID" value="Gr19_v10_g6635.t1"/>
    <property type="gene ID" value="Gr19_v10_g6635"/>
</dbReference>
<dbReference type="PROSITE" id="PS51547">
    <property type="entry name" value="C2_PI3K"/>
    <property type="match status" value="1"/>
</dbReference>
<accession>A0A914I278</accession>
<evidence type="ECO:0000259" key="13">
    <source>
        <dbReference type="PROSITE" id="PS50290"/>
    </source>
</evidence>
<comment type="catalytic activity">
    <reaction evidence="10">
        <text>a 1,2-diacyl-sn-glycero-3-phospho-(1D-myo-inositol) + ATP = a 1,2-diacyl-sn-glycero-3-phospho-(1D-myo-inositol-3-phosphate) + ADP + H(+)</text>
        <dbReference type="Rhea" id="RHEA:12709"/>
        <dbReference type="ChEBI" id="CHEBI:15378"/>
        <dbReference type="ChEBI" id="CHEBI:30616"/>
        <dbReference type="ChEBI" id="CHEBI:57880"/>
        <dbReference type="ChEBI" id="CHEBI:58088"/>
        <dbReference type="ChEBI" id="CHEBI:456216"/>
        <dbReference type="EC" id="2.7.1.137"/>
    </reaction>
</comment>
<keyword evidence="4 10" id="KW-0808">Transferase</keyword>
<dbReference type="InterPro" id="IPR018936">
    <property type="entry name" value="PI3/4_kinase_CS"/>
</dbReference>
<evidence type="ECO:0000256" key="7">
    <source>
        <dbReference type="ARBA" id="ARBA00022840"/>
    </source>
</evidence>
<dbReference type="EC" id="2.7.1.137" evidence="2 10"/>
<dbReference type="GO" id="GO:0005840">
    <property type="term" value="C:ribosome"/>
    <property type="evidence" value="ECO:0007669"/>
    <property type="project" value="UniProtKB-KW"/>
</dbReference>
<dbReference type="GO" id="GO:0003735">
    <property type="term" value="F:structural constituent of ribosome"/>
    <property type="evidence" value="ECO:0007669"/>
    <property type="project" value="InterPro"/>
</dbReference>
<dbReference type="PROSITE" id="PS50290">
    <property type="entry name" value="PI3_4_KINASE_3"/>
    <property type="match status" value="1"/>
</dbReference>
<feature type="region of interest" description="Disordered" evidence="12">
    <location>
        <begin position="607"/>
        <end position="641"/>
    </location>
</feature>
<evidence type="ECO:0000256" key="1">
    <source>
        <dbReference type="ARBA" id="ARBA00006815"/>
    </source>
</evidence>
<dbReference type="InterPro" id="IPR008290">
    <property type="entry name" value="PI3K_Vps34"/>
</dbReference>
<dbReference type="PANTHER" id="PTHR10048">
    <property type="entry name" value="PHOSPHATIDYLINOSITOL KINASE"/>
    <property type="match status" value="1"/>
</dbReference>
<evidence type="ECO:0000256" key="4">
    <source>
        <dbReference type="ARBA" id="ARBA00022679"/>
    </source>
</evidence>
<dbReference type="Pfam" id="PF00613">
    <property type="entry name" value="PI3Ka"/>
    <property type="match status" value="1"/>
</dbReference>
<keyword evidence="8" id="KW-0689">Ribosomal protein</keyword>
<dbReference type="SMART" id="SM00146">
    <property type="entry name" value="PI3Kc"/>
    <property type="match status" value="1"/>
</dbReference>
<dbReference type="GO" id="GO:0000045">
    <property type="term" value="P:autophagosome assembly"/>
    <property type="evidence" value="ECO:0007669"/>
    <property type="project" value="TreeGrafter"/>
</dbReference>
<feature type="domain" description="PI3K/PI4K catalytic" evidence="13">
    <location>
        <begin position="748"/>
        <end position="1045"/>
    </location>
</feature>
<dbReference type="GO" id="GO:0005777">
    <property type="term" value="C:peroxisome"/>
    <property type="evidence" value="ECO:0007669"/>
    <property type="project" value="TreeGrafter"/>
</dbReference>
<feature type="compositionally biased region" description="Polar residues" evidence="12">
    <location>
        <begin position="619"/>
        <end position="641"/>
    </location>
</feature>
<proteinExistence type="inferred from homology"/>
<feature type="domain" description="C2 PI3K-type" evidence="15">
    <location>
        <begin position="164"/>
        <end position="332"/>
    </location>
</feature>
<dbReference type="CDD" id="cd00896">
    <property type="entry name" value="PI3Kc_III"/>
    <property type="match status" value="1"/>
</dbReference>
<dbReference type="SUPFAM" id="SSF52080">
    <property type="entry name" value="Ribosomal proteins L15p and L18e"/>
    <property type="match status" value="1"/>
</dbReference>
<dbReference type="InterPro" id="IPR016024">
    <property type="entry name" value="ARM-type_fold"/>
</dbReference>
<protein>
    <recommendedName>
        <fullName evidence="3 10">Phosphatidylinositol 3-kinase catalytic subunit type 3</fullName>
        <ecNumber evidence="2 10">2.7.1.137</ecNumber>
    </recommendedName>
</protein>
<dbReference type="SMART" id="SM00142">
    <property type="entry name" value="PI3K_C2"/>
    <property type="match status" value="1"/>
</dbReference>
<dbReference type="Gene3D" id="1.10.1070.11">
    <property type="entry name" value="Phosphatidylinositol 3-/4-kinase, catalytic domain"/>
    <property type="match status" value="1"/>
</dbReference>
<dbReference type="GO" id="GO:0016303">
    <property type="term" value="F:1-phosphatidylinositol-3-kinase activity"/>
    <property type="evidence" value="ECO:0007669"/>
    <property type="project" value="UniProtKB-UniRule"/>
</dbReference>
<dbReference type="SUPFAM" id="SSF49562">
    <property type="entry name" value="C2 domain (Calcium/lipid-binding domain, CaLB)"/>
    <property type="match status" value="1"/>
</dbReference>
<evidence type="ECO:0000259" key="14">
    <source>
        <dbReference type="PROSITE" id="PS51545"/>
    </source>
</evidence>
<dbReference type="SMART" id="SM00145">
    <property type="entry name" value="PI3Ka"/>
    <property type="match status" value="1"/>
</dbReference>
<dbReference type="InterPro" id="IPR000403">
    <property type="entry name" value="PI3/4_kinase_cat_dom"/>
</dbReference>
<evidence type="ECO:0000259" key="15">
    <source>
        <dbReference type="PROSITE" id="PS51547"/>
    </source>
</evidence>
<dbReference type="Pfam" id="PF00792">
    <property type="entry name" value="PI3K_C2"/>
    <property type="match status" value="1"/>
</dbReference>
<dbReference type="InterPro" id="IPR036227">
    <property type="entry name" value="Ribosomal_uL15/eL18_sf"/>
</dbReference>
<dbReference type="Proteomes" id="UP000887572">
    <property type="component" value="Unplaced"/>
</dbReference>
<dbReference type="GO" id="GO:0034272">
    <property type="term" value="C:phosphatidylinositol 3-kinase complex, class III, type II"/>
    <property type="evidence" value="ECO:0007669"/>
    <property type="project" value="TreeGrafter"/>
</dbReference>